<reference evidence="8" key="1">
    <citation type="submission" date="2014-08" db="EMBL/GenBank/DDBJ databases">
        <authorList>
            <person name="Sharma Rahul"/>
            <person name="Thines Marco"/>
        </authorList>
    </citation>
    <scope>NUCLEOTIDE SEQUENCE</scope>
</reference>
<dbReference type="SUPFAM" id="SSF54211">
    <property type="entry name" value="Ribosomal protein S5 domain 2-like"/>
    <property type="match status" value="1"/>
</dbReference>
<dbReference type="InterPro" id="IPR001404">
    <property type="entry name" value="Hsp90_fam"/>
</dbReference>
<dbReference type="InterPro" id="IPR036890">
    <property type="entry name" value="HATPase_C_sf"/>
</dbReference>
<feature type="binding site" evidence="5">
    <location>
        <position position="56"/>
    </location>
    <ligand>
        <name>ATP</name>
        <dbReference type="ChEBI" id="CHEBI:30616"/>
    </ligand>
</feature>
<dbReference type="NCBIfam" id="NF003555">
    <property type="entry name" value="PRK05218.1"/>
    <property type="match status" value="1"/>
</dbReference>
<feature type="binding site" evidence="5">
    <location>
        <position position="60"/>
    </location>
    <ligand>
        <name>ATP</name>
        <dbReference type="ChEBI" id="CHEBI:30616"/>
    </ligand>
</feature>
<dbReference type="AlphaFoldDB" id="A0A0F7SQF2"/>
<keyword evidence="7" id="KW-0732">Signal</keyword>
<name>A0A0F7SQF2_PHARH</name>
<dbReference type="Pfam" id="PF00183">
    <property type="entry name" value="HSP90"/>
    <property type="match status" value="1"/>
</dbReference>
<dbReference type="GO" id="GO:0005524">
    <property type="term" value="F:ATP binding"/>
    <property type="evidence" value="ECO:0007669"/>
    <property type="project" value="UniProtKB-KW"/>
</dbReference>
<dbReference type="InterPro" id="IPR037196">
    <property type="entry name" value="HSP90_C"/>
</dbReference>
<evidence type="ECO:0000256" key="4">
    <source>
        <dbReference type="ARBA" id="ARBA00023186"/>
    </source>
</evidence>
<feature type="compositionally biased region" description="Basic and acidic residues" evidence="6">
    <location>
        <begin position="779"/>
        <end position="801"/>
    </location>
</feature>
<evidence type="ECO:0000256" key="7">
    <source>
        <dbReference type="SAM" id="SignalP"/>
    </source>
</evidence>
<dbReference type="GO" id="GO:0016887">
    <property type="term" value="F:ATP hydrolysis activity"/>
    <property type="evidence" value="ECO:0007669"/>
    <property type="project" value="InterPro"/>
</dbReference>
<feature type="binding site" evidence="5">
    <location>
        <begin position="128"/>
        <end position="129"/>
    </location>
    <ligand>
        <name>ATP</name>
        <dbReference type="ChEBI" id="CHEBI:30616"/>
    </ligand>
</feature>
<dbReference type="EMBL" id="LN483166">
    <property type="protein sequence ID" value="CED84457.1"/>
    <property type="molecule type" value="Genomic_DNA"/>
</dbReference>
<dbReference type="PIRSF" id="PIRSF002583">
    <property type="entry name" value="Hsp90"/>
    <property type="match status" value="1"/>
</dbReference>
<dbReference type="Pfam" id="PF13589">
    <property type="entry name" value="HATPase_c_3"/>
    <property type="match status" value="1"/>
</dbReference>
<dbReference type="PRINTS" id="PR00775">
    <property type="entry name" value="HEATSHOCK90"/>
</dbReference>
<dbReference type="InterPro" id="IPR020575">
    <property type="entry name" value="Hsp90_N"/>
</dbReference>
<comment type="similarity">
    <text evidence="1">Belongs to the heat shock protein 90 family.</text>
</comment>
<keyword evidence="3 5" id="KW-0067">ATP-binding</keyword>
<evidence type="ECO:0000256" key="3">
    <source>
        <dbReference type="ARBA" id="ARBA00022840"/>
    </source>
</evidence>
<dbReference type="Gene3D" id="3.40.50.11260">
    <property type="match status" value="1"/>
</dbReference>
<sequence>MRLLAPLLAILPTLAIVLADASSDAQTTFEYQSDVSRLRSIVVNSLYGSKSIFLRELISNANDALEKLRITSLKDQHVTIGLGELNVTIRAEPDKSESGGVGRLIIHDTGIGMTPEELQRNLGTIAKSGTSEFLSSAEDSNGKPDGNLIGQFGLGFYSTFLIASSVRVSSLPPPTASNPHPVQHIFESDADGTSFKVYEDPRGNTLGERGTEIVMVLREGEGEWLEENKIREIVETHSSFATSFPIYLQTTRTITRPLSPLQSPKSTSKLADDAASIEDVLPDDEPQTEEVEEVAFEQLNTAEPIWVRDPKTIEDQEYDAFYRALSKDTEGPLAWSHFKADFAGINFKSIIFVPSALSQDFWTKAEQGVKNVRMMVKRVFITDDLGDHFIPRWLSFLKVVVDADDLPLTVSRDTLTNSKFINQLQRHLIKKALDMFTKLSTSDPEKYKKLFGLVGNALKAGVTETYTDRVRLAKLLRFDSNLNEFTSLEDYASRRRAGQKQIYFLAGVGQPTSDLARSPFVEKLHARGYEVLLLNEPMDEICLSQLRNYESLTFQDVTKKGLKFGDEDLDDEDEKESQVEIKERFTPLSDFIKKTFGKVISDVIISQRLVTSPTAIVSDDAGMSANMIRLMASQAQGDEDPMLKFMRSQPRVLEINPHSPLIQGLLEEAVGAEGDSKAQAELKETVGTLLDLTMVRSGFTVPDMHLFFSRVEALLRRSIGVSPSAKTETPEIKPAPEVEQTPLGSEPESASGVSEQDELEQLLRSMGGAGSSEMPSFEEFDRQKLEDLANERKQGAAHDEL</sequence>
<dbReference type="CDD" id="cd16927">
    <property type="entry name" value="HATPase_Hsp90-like"/>
    <property type="match status" value="1"/>
</dbReference>
<dbReference type="SUPFAM" id="SSF55874">
    <property type="entry name" value="ATPase domain of HSP90 chaperone/DNA topoisomerase II/histidine kinase"/>
    <property type="match status" value="1"/>
</dbReference>
<evidence type="ECO:0000256" key="6">
    <source>
        <dbReference type="SAM" id="MobiDB-lite"/>
    </source>
</evidence>
<dbReference type="Gene3D" id="3.30.230.80">
    <property type="match status" value="1"/>
</dbReference>
<protein>
    <submittedName>
        <fullName evidence="8">Endoplasmic reticulum glucose-regulated protein (GRP94/endoplasmin), HSP90 family</fullName>
    </submittedName>
</protein>
<dbReference type="SUPFAM" id="SSF110942">
    <property type="entry name" value="HSP90 C-terminal domain"/>
    <property type="match status" value="1"/>
</dbReference>
<organism evidence="8">
    <name type="scientific">Phaffia rhodozyma</name>
    <name type="common">Yeast</name>
    <name type="synonym">Xanthophyllomyces dendrorhous</name>
    <dbReference type="NCBI Taxonomy" id="264483"/>
    <lineage>
        <taxon>Eukaryota</taxon>
        <taxon>Fungi</taxon>
        <taxon>Dikarya</taxon>
        <taxon>Basidiomycota</taxon>
        <taxon>Agaricomycotina</taxon>
        <taxon>Tremellomycetes</taxon>
        <taxon>Cystofilobasidiales</taxon>
        <taxon>Mrakiaceae</taxon>
        <taxon>Phaffia</taxon>
    </lineage>
</organism>
<dbReference type="GO" id="GO:0140662">
    <property type="term" value="F:ATP-dependent protein folding chaperone"/>
    <property type="evidence" value="ECO:0007669"/>
    <property type="project" value="InterPro"/>
</dbReference>
<dbReference type="Gene3D" id="1.20.120.790">
    <property type="entry name" value="Heat shock protein 90, C-terminal domain"/>
    <property type="match status" value="1"/>
</dbReference>
<evidence type="ECO:0000313" key="8">
    <source>
        <dbReference type="EMBL" id="CED84457.1"/>
    </source>
</evidence>
<accession>A0A0F7SQF2</accession>
<evidence type="ECO:0000256" key="5">
    <source>
        <dbReference type="PIRSR" id="PIRSR002583-1"/>
    </source>
</evidence>
<feature type="binding site" evidence="5">
    <location>
        <position position="211"/>
    </location>
    <ligand>
        <name>ATP</name>
        <dbReference type="ChEBI" id="CHEBI:30616"/>
    </ligand>
</feature>
<feature type="region of interest" description="Disordered" evidence="6">
    <location>
        <begin position="722"/>
        <end position="801"/>
    </location>
</feature>
<feature type="binding site" evidence="5">
    <location>
        <position position="108"/>
    </location>
    <ligand>
        <name>ATP</name>
        <dbReference type="ChEBI" id="CHEBI:30616"/>
    </ligand>
</feature>
<evidence type="ECO:0000256" key="2">
    <source>
        <dbReference type="ARBA" id="ARBA00022741"/>
    </source>
</evidence>
<feature type="signal peptide" evidence="7">
    <location>
        <begin position="1"/>
        <end position="19"/>
    </location>
</feature>
<feature type="binding site" evidence="5">
    <location>
        <position position="127"/>
    </location>
    <ligand>
        <name>ATP</name>
        <dbReference type="ChEBI" id="CHEBI:30616"/>
    </ligand>
</feature>
<proteinExistence type="inferred from homology"/>
<dbReference type="Gene3D" id="3.30.565.10">
    <property type="entry name" value="Histidine kinase-like ATPase, C-terminal domain"/>
    <property type="match status" value="1"/>
</dbReference>
<dbReference type="PANTHER" id="PTHR11528">
    <property type="entry name" value="HEAT SHOCK PROTEIN 90 FAMILY MEMBER"/>
    <property type="match status" value="1"/>
</dbReference>
<evidence type="ECO:0000256" key="1">
    <source>
        <dbReference type="ARBA" id="ARBA00008239"/>
    </source>
</evidence>
<feature type="chain" id="PRO_5002522450" evidence="7">
    <location>
        <begin position="20"/>
        <end position="801"/>
    </location>
</feature>
<dbReference type="HAMAP" id="MF_00505">
    <property type="entry name" value="HSP90"/>
    <property type="match status" value="1"/>
</dbReference>
<keyword evidence="2 5" id="KW-0547">Nucleotide-binding</keyword>
<dbReference type="InterPro" id="IPR020568">
    <property type="entry name" value="Ribosomal_Su5_D2-typ_SF"/>
</dbReference>
<feature type="binding site" evidence="5">
    <location>
        <position position="121"/>
    </location>
    <ligand>
        <name>ATP</name>
        <dbReference type="ChEBI" id="CHEBI:30616"/>
    </ligand>
</feature>
<feature type="binding site" evidence="5">
    <location>
        <position position="113"/>
    </location>
    <ligand>
        <name>ATP</name>
        <dbReference type="ChEBI" id="CHEBI:30616"/>
    </ligand>
</feature>
<feature type="binding site" evidence="5">
    <location>
        <position position="412"/>
    </location>
    <ligand>
        <name>ATP</name>
        <dbReference type="ChEBI" id="CHEBI:30616"/>
    </ligand>
</feature>
<dbReference type="GO" id="GO:0051082">
    <property type="term" value="F:unfolded protein binding"/>
    <property type="evidence" value="ECO:0007669"/>
    <property type="project" value="InterPro"/>
</dbReference>
<keyword evidence="4" id="KW-0143">Chaperone</keyword>
<feature type="binding site" evidence="5">
    <location>
        <begin position="151"/>
        <end position="156"/>
    </location>
    <ligand>
        <name>ATP</name>
        <dbReference type="ChEBI" id="CHEBI:30616"/>
    </ligand>
</feature>